<organism evidence="1 2">
    <name type="scientific">Armadillidium nasatum</name>
    <dbReference type="NCBI Taxonomy" id="96803"/>
    <lineage>
        <taxon>Eukaryota</taxon>
        <taxon>Metazoa</taxon>
        <taxon>Ecdysozoa</taxon>
        <taxon>Arthropoda</taxon>
        <taxon>Crustacea</taxon>
        <taxon>Multicrustacea</taxon>
        <taxon>Malacostraca</taxon>
        <taxon>Eumalacostraca</taxon>
        <taxon>Peracarida</taxon>
        <taxon>Isopoda</taxon>
        <taxon>Oniscidea</taxon>
        <taxon>Crinocheta</taxon>
        <taxon>Armadillidiidae</taxon>
        <taxon>Armadillidium</taxon>
    </lineage>
</organism>
<comment type="caution">
    <text evidence="1">The sequence shown here is derived from an EMBL/GenBank/DDBJ whole genome shotgun (WGS) entry which is preliminary data.</text>
</comment>
<proteinExistence type="predicted"/>
<dbReference type="Proteomes" id="UP000326759">
    <property type="component" value="Unassembled WGS sequence"/>
</dbReference>
<sequence length="205" mass="25082">MCICLCVYFILWGNYCNYSKIFLLYSRQIQKDKSESKGLMERLGIRIRKNENLESKEIKDAEESLKTMIEYLFPTSNRAIPTTNYSQKESYQFYQECGAARFWVEPEQEPKFHWESYSEPESYFSYVEKWVESYLFRNSKLFETQQELDSEIRKCLNLNHKDWKRNRTLEVRIMRYKFRYQNILPKLVQDFYVTIKAEMSHDWSE</sequence>
<accession>A0A5N5TB11</accession>
<gene>
    <name evidence="1" type="ORF">Anas_05877</name>
</gene>
<protein>
    <submittedName>
        <fullName evidence="1">Uncharacterized protein</fullName>
    </submittedName>
</protein>
<name>A0A5N5TB11_9CRUS</name>
<dbReference type="EMBL" id="SEYY01004687">
    <property type="protein sequence ID" value="KAB7503682.1"/>
    <property type="molecule type" value="Genomic_DNA"/>
</dbReference>
<keyword evidence="2" id="KW-1185">Reference proteome</keyword>
<reference evidence="1 2" key="1">
    <citation type="journal article" date="2019" name="PLoS Biol.">
        <title>Sex chromosomes control vertical transmission of feminizing Wolbachia symbionts in an isopod.</title>
        <authorList>
            <person name="Becking T."/>
            <person name="Chebbi M.A."/>
            <person name="Giraud I."/>
            <person name="Moumen B."/>
            <person name="Laverre T."/>
            <person name="Caubet Y."/>
            <person name="Peccoud J."/>
            <person name="Gilbert C."/>
            <person name="Cordaux R."/>
        </authorList>
    </citation>
    <scope>NUCLEOTIDE SEQUENCE [LARGE SCALE GENOMIC DNA]</scope>
    <source>
        <strain evidence="1">ANa2</strain>
        <tissue evidence="1">Whole body excluding digestive tract and cuticle</tissue>
    </source>
</reference>
<dbReference type="AlphaFoldDB" id="A0A5N5TB11"/>
<evidence type="ECO:0000313" key="2">
    <source>
        <dbReference type="Proteomes" id="UP000326759"/>
    </source>
</evidence>
<evidence type="ECO:0000313" key="1">
    <source>
        <dbReference type="EMBL" id="KAB7503682.1"/>
    </source>
</evidence>